<protein>
    <submittedName>
        <fullName evidence="1">Uncharacterized protein</fullName>
    </submittedName>
</protein>
<name>A0ACC4CXJ4_POPAL</name>
<evidence type="ECO:0000313" key="2">
    <source>
        <dbReference type="Proteomes" id="UP000309997"/>
    </source>
</evidence>
<reference evidence="1 2" key="1">
    <citation type="journal article" date="2024" name="Plant Biotechnol. J.">
        <title>Genome and CRISPR/Cas9 system of a widespread forest tree (Populus alba) in the world.</title>
        <authorList>
            <person name="Liu Y.J."/>
            <person name="Jiang P.F."/>
            <person name="Han X.M."/>
            <person name="Li X.Y."/>
            <person name="Wang H.M."/>
            <person name="Wang Y.J."/>
            <person name="Wang X.X."/>
            <person name="Zeng Q.Y."/>
        </authorList>
    </citation>
    <scope>NUCLEOTIDE SEQUENCE [LARGE SCALE GENOMIC DNA]</scope>
    <source>
        <strain evidence="2">cv. PAL-ZL1</strain>
    </source>
</reference>
<dbReference type="EMBL" id="RCHU02000001">
    <property type="protein sequence ID" value="KAL3609480.1"/>
    <property type="molecule type" value="Genomic_DNA"/>
</dbReference>
<evidence type="ECO:0000313" key="1">
    <source>
        <dbReference type="EMBL" id="KAL3609480.1"/>
    </source>
</evidence>
<organism evidence="1 2">
    <name type="scientific">Populus alba</name>
    <name type="common">White poplar</name>
    <dbReference type="NCBI Taxonomy" id="43335"/>
    <lineage>
        <taxon>Eukaryota</taxon>
        <taxon>Viridiplantae</taxon>
        <taxon>Streptophyta</taxon>
        <taxon>Embryophyta</taxon>
        <taxon>Tracheophyta</taxon>
        <taxon>Spermatophyta</taxon>
        <taxon>Magnoliopsida</taxon>
        <taxon>eudicotyledons</taxon>
        <taxon>Gunneridae</taxon>
        <taxon>Pentapetalae</taxon>
        <taxon>rosids</taxon>
        <taxon>fabids</taxon>
        <taxon>Malpighiales</taxon>
        <taxon>Salicaceae</taxon>
        <taxon>Saliceae</taxon>
        <taxon>Populus</taxon>
    </lineage>
</organism>
<dbReference type="Proteomes" id="UP000309997">
    <property type="component" value="Unassembled WGS sequence"/>
</dbReference>
<comment type="caution">
    <text evidence="1">The sequence shown here is derived from an EMBL/GenBank/DDBJ whole genome shotgun (WGS) entry which is preliminary data.</text>
</comment>
<keyword evidence="2" id="KW-1185">Reference proteome</keyword>
<accession>A0ACC4CXJ4</accession>
<sequence>MMFLVMQSSAFQSGTNPSDSFLGVAGRDIWVNKMRKLWESNLCQMKTTTACIPCLSSGISACWHLLCEAENQEASGKIEESDMFLLCNFNLRSYTNIRSQPRKMCDKWIMLGDIAGVGA</sequence>
<gene>
    <name evidence="1" type="ORF">D5086_000500</name>
</gene>
<proteinExistence type="predicted"/>